<dbReference type="Gene3D" id="3.40.1180.10">
    <property type="entry name" value="Decaprenyl diphosphate synthase-like"/>
    <property type="match status" value="1"/>
</dbReference>
<feature type="binding site" evidence="2">
    <location>
        <begin position="184"/>
        <end position="186"/>
    </location>
    <ligand>
        <name>substrate</name>
    </ligand>
</feature>
<dbReference type="GO" id="GO:0045547">
    <property type="term" value="F:ditrans,polycis-polyprenyl diphosphate synthase [(2E,6E)-farnesyl diphosphate specific] activity"/>
    <property type="evidence" value="ECO:0007669"/>
    <property type="project" value="TreeGrafter"/>
</dbReference>
<sequence length="236" mass="26869">MDTPIKHIAIMMDGNRRWARARGLNPVKGHQFAANHTIEPLIEKCVDLGIPYVTFWAFSTENWKREEKEVKGILEIFRLAFGTLALRFIKRGAKLNLLGDMSRFPEDISKKSLDMLTRSANNNKITVSFALNYGGRDEIVRAVKKIITDKIPADQITEEVFSSHLDTEGIPDPDLIIRTGGEQRTSGYLPWQSVYSELYFTPTLFPDFTPDKLMEAIDDFAKRDRRFGGDSTPKAK</sequence>
<dbReference type="Proteomes" id="UP000231136">
    <property type="component" value="Unassembled WGS sequence"/>
</dbReference>
<feature type="binding site" evidence="2">
    <location>
        <begin position="59"/>
        <end position="61"/>
    </location>
    <ligand>
        <name>substrate</name>
    </ligand>
</feature>
<evidence type="ECO:0000313" key="3">
    <source>
        <dbReference type="EMBL" id="PIP85717.1"/>
    </source>
</evidence>
<dbReference type="InterPro" id="IPR036424">
    <property type="entry name" value="UPP_synth-like_sf"/>
</dbReference>
<evidence type="ECO:0000256" key="2">
    <source>
        <dbReference type="HAMAP-Rule" id="MF_01139"/>
    </source>
</evidence>
<evidence type="ECO:0000256" key="1">
    <source>
        <dbReference type="ARBA" id="ARBA00022679"/>
    </source>
</evidence>
<feature type="binding site" evidence="2">
    <location>
        <position position="13"/>
    </location>
    <ligand>
        <name>Mg(2+)</name>
        <dbReference type="ChEBI" id="CHEBI:18420"/>
    </ligand>
</feature>
<feature type="binding site" evidence="2">
    <location>
        <begin position="14"/>
        <end position="17"/>
    </location>
    <ligand>
        <name>substrate</name>
    </ligand>
</feature>
<comment type="function">
    <text evidence="2">Catalyzes the condensation of isopentenyl diphosphate (IPP) with allylic pyrophosphates generating different type of terpenoids.</text>
</comment>
<dbReference type="GO" id="GO:0016094">
    <property type="term" value="P:polyprenol biosynthetic process"/>
    <property type="evidence" value="ECO:0007669"/>
    <property type="project" value="TreeGrafter"/>
</dbReference>
<gene>
    <name evidence="3" type="primary">uppS</name>
    <name evidence="3" type="ORF">COW83_02890</name>
</gene>
<dbReference type="PANTHER" id="PTHR10291:SF0">
    <property type="entry name" value="DEHYDRODOLICHYL DIPHOSPHATE SYNTHASE 2"/>
    <property type="match status" value="1"/>
</dbReference>
<feature type="binding site" evidence="2">
    <location>
        <position position="63"/>
    </location>
    <ligand>
        <name>substrate</name>
    </ligand>
</feature>
<protein>
    <recommendedName>
        <fullName evidence="2">Isoprenyl transferase</fullName>
        <ecNumber evidence="2">2.5.1.-</ecNumber>
    </recommendedName>
</protein>
<keyword evidence="2" id="KW-0479">Metal-binding</keyword>
<feature type="active site" description="Proton acceptor" evidence="2">
    <location>
        <position position="62"/>
    </location>
</feature>
<dbReference type="EC" id="2.5.1.-" evidence="2"/>
<keyword evidence="2" id="KW-0460">Magnesium</keyword>
<accession>A0A2H0DU63</accession>
<dbReference type="EMBL" id="PCTR01000093">
    <property type="protein sequence ID" value="PIP85717.1"/>
    <property type="molecule type" value="Genomic_DNA"/>
</dbReference>
<keyword evidence="1 2" id="KW-0808">Transferase</keyword>
<feature type="binding site" evidence="2">
    <location>
        <position position="178"/>
    </location>
    <ligand>
        <name>substrate</name>
    </ligand>
</feature>
<dbReference type="SUPFAM" id="SSF64005">
    <property type="entry name" value="Undecaprenyl diphosphate synthase"/>
    <property type="match status" value="1"/>
</dbReference>
<comment type="caution">
    <text evidence="3">The sequence shown here is derived from an EMBL/GenBank/DDBJ whole genome shotgun (WGS) entry which is preliminary data.</text>
</comment>
<reference evidence="3 4" key="1">
    <citation type="submission" date="2017-09" db="EMBL/GenBank/DDBJ databases">
        <title>Depth-based differentiation of microbial function through sediment-hosted aquifers and enrichment of novel symbionts in the deep terrestrial subsurface.</title>
        <authorList>
            <person name="Probst A.J."/>
            <person name="Ladd B."/>
            <person name="Jarett J.K."/>
            <person name="Geller-Mcgrath D.E."/>
            <person name="Sieber C.M."/>
            <person name="Emerson J.B."/>
            <person name="Anantharaman K."/>
            <person name="Thomas B.C."/>
            <person name="Malmstrom R."/>
            <person name="Stieglmeier M."/>
            <person name="Klingl A."/>
            <person name="Woyke T."/>
            <person name="Ryan C.M."/>
            <person name="Banfield J.F."/>
        </authorList>
    </citation>
    <scope>NUCLEOTIDE SEQUENCE [LARGE SCALE GENOMIC DNA]</scope>
    <source>
        <strain evidence="3">CG22_combo_CG10-13_8_21_14_all_43_12</strain>
    </source>
</reference>
<feature type="binding site" evidence="2">
    <location>
        <position position="18"/>
    </location>
    <ligand>
        <name>substrate</name>
    </ligand>
</feature>
<feature type="active site" evidence="2">
    <location>
        <position position="13"/>
    </location>
</feature>
<dbReference type="InterPro" id="IPR018520">
    <property type="entry name" value="UPP_synth-like_CS"/>
</dbReference>
<dbReference type="Pfam" id="PF01255">
    <property type="entry name" value="Prenyltransf"/>
    <property type="match status" value="1"/>
</dbReference>
<comment type="cofactor">
    <cofactor evidence="2">
        <name>Mg(2+)</name>
        <dbReference type="ChEBI" id="CHEBI:18420"/>
    </cofactor>
    <text evidence="2">Binds 2 magnesium ions per subunit.</text>
</comment>
<name>A0A2H0DU63_9BACT</name>
<dbReference type="InterPro" id="IPR001441">
    <property type="entry name" value="UPP_synth-like"/>
</dbReference>
<organism evidence="3 4">
    <name type="scientific">Candidatus Collierbacteria bacterium CG22_combo_CG10-13_8_21_14_all_43_12</name>
    <dbReference type="NCBI Taxonomy" id="1974537"/>
    <lineage>
        <taxon>Bacteria</taxon>
        <taxon>Candidatus Collieribacteriota</taxon>
    </lineage>
</organism>
<feature type="binding site" evidence="2">
    <location>
        <position position="65"/>
    </location>
    <ligand>
        <name>substrate</name>
    </ligand>
</feature>
<dbReference type="NCBIfam" id="TIGR00055">
    <property type="entry name" value="uppS"/>
    <property type="match status" value="1"/>
</dbReference>
<feature type="binding site" evidence="2">
    <location>
        <position position="197"/>
    </location>
    <ligand>
        <name>Mg(2+)</name>
        <dbReference type="ChEBI" id="CHEBI:18420"/>
    </ligand>
</feature>
<dbReference type="HAMAP" id="MF_01139">
    <property type="entry name" value="ISPT"/>
    <property type="match status" value="1"/>
</dbReference>
<comment type="similarity">
    <text evidence="2">Belongs to the UPP synthase family.</text>
</comment>
<dbReference type="CDD" id="cd00475">
    <property type="entry name" value="Cis_IPPS"/>
    <property type="match status" value="1"/>
</dbReference>
<dbReference type="AlphaFoldDB" id="A0A2H0DU63"/>
<dbReference type="GO" id="GO:0000287">
    <property type="term" value="F:magnesium ion binding"/>
    <property type="evidence" value="ECO:0007669"/>
    <property type="project" value="UniProtKB-UniRule"/>
</dbReference>
<dbReference type="PANTHER" id="PTHR10291">
    <property type="entry name" value="DEHYDRODOLICHYL DIPHOSPHATE SYNTHASE FAMILY MEMBER"/>
    <property type="match status" value="1"/>
</dbReference>
<proteinExistence type="inferred from homology"/>
<dbReference type="PROSITE" id="PS01066">
    <property type="entry name" value="UPP_SYNTHASE"/>
    <property type="match status" value="1"/>
</dbReference>
<evidence type="ECO:0000313" key="4">
    <source>
        <dbReference type="Proteomes" id="UP000231136"/>
    </source>
</evidence>
<comment type="subunit">
    <text evidence="2">Homodimer.</text>
</comment>
<comment type="caution">
    <text evidence="2">Lacks conserved residue(s) required for the propagation of feature annotation.</text>
</comment>
<feature type="binding site" evidence="2">
    <location>
        <position position="30"/>
    </location>
    <ligand>
        <name>substrate</name>
    </ligand>
</feature>